<organism evidence="1 2">
    <name type="scientific">Zizania palustris</name>
    <name type="common">Northern wild rice</name>
    <dbReference type="NCBI Taxonomy" id="103762"/>
    <lineage>
        <taxon>Eukaryota</taxon>
        <taxon>Viridiplantae</taxon>
        <taxon>Streptophyta</taxon>
        <taxon>Embryophyta</taxon>
        <taxon>Tracheophyta</taxon>
        <taxon>Spermatophyta</taxon>
        <taxon>Magnoliopsida</taxon>
        <taxon>Liliopsida</taxon>
        <taxon>Poales</taxon>
        <taxon>Poaceae</taxon>
        <taxon>BOP clade</taxon>
        <taxon>Oryzoideae</taxon>
        <taxon>Oryzeae</taxon>
        <taxon>Zizaniinae</taxon>
        <taxon>Zizania</taxon>
    </lineage>
</organism>
<reference evidence="1" key="2">
    <citation type="submission" date="2021-02" db="EMBL/GenBank/DDBJ databases">
        <authorList>
            <person name="Kimball J.A."/>
            <person name="Haas M.W."/>
            <person name="Macchietto M."/>
            <person name="Kono T."/>
            <person name="Duquette J."/>
            <person name="Shao M."/>
        </authorList>
    </citation>
    <scope>NUCLEOTIDE SEQUENCE</scope>
    <source>
        <tissue evidence="1">Fresh leaf tissue</tissue>
    </source>
</reference>
<comment type="caution">
    <text evidence="1">The sequence shown here is derived from an EMBL/GenBank/DDBJ whole genome shotgun (WGS) entry which is preliminary data.</text>
</comment>
<name>A0A8J5TD28_ZIZPA</name>
<evidence type="ECO:0000313" key="1">
    <source>
        <dbReference type="EMBL" id="KAG8079058.1"/>
    </source>
</evidence>
<protein>
    <submittedName>
        <fullName evidence="1">Uncharacterized protein</fullName>
    </submittedName>
</protein>
<gene>
    <name evidence="1" type="ORF">GUJ93_ZPchr0007g4652</name>
</gene>
<evidence type="ECO:0000313" key="2">
    <source>
        <dbReference type="Proteomes" id="UP000729402"/>
    </source>
</evidence>
<proteinExistence type="predicted"/>
<accession>A0A8J5TD28</accession>
<dbReference type="AlphaFoldDB" id="A0A8J5TD28"/>
<sequence>MIRHCHCHCHCRRGDAFLRPDAETLAIITEATSERGSRNSIPVRAHLHEGISGEPTHRHEGIPAASSSAKDQLRVFLVLEGLET</sequence>
<dbReference type="Proteomes" id="UP000729402">
    <property type="component" value="Unassembled WGS sequence"/>
</dbReference>
<keyword evidence="2" id="KW-1185">Reference proteome</keyword>
<reference evidence="1" key="1">
    <citation type="journal article" date="2021" name="bioRxiv">
        <title>Whole Genome Assembly and Annotation of Northern Wild Rice, Zizania palustris L., Supports a Whole Genome Duplication in the Zizania Genus.</title>
        <authorList>
            <person name="Haas M."/>
            <person name="Kono T."/>
            <person name="Macchietto M."/>
            <person name="Millas R."/>
            <person name="McGilp L."/>
            <person name="Shao M."/>
            <person name="Duquette J."/>
            <person name="Hirsch C.N."/>
            <person name="Kimball J."/>
        </authorList>
    </citation>
    <scope>NUCLEOTIDE SEQUENCE</scope>
    <source>
        <tissue evidence="1">Fresh leaf tissue</tissue>
    </source>
</reference>
<dbReference type="EMBL" id="JAAALK010000282">
    <property type="protein sequence ID" value="KAG8079058.1"/>
    <property type="molecule type" value="Genomic_DNA"/>
</dbReference>